<dbReference type="EMBL" id="JAHDYS010000001">
    <property type="protein sequence ID" value="MBT1070171.1"/>
    <property type="molecule type" value="Genomic_DNA"/>
</dbReference>
<feature type="domain" description="Lcl C-terminal" evidence="3">
    <location>
        <begin position="135"/>
        <end position="231"/>
    </location>
</feature>
<evidence type="ECO:0000256" key="1">
    <source>
        <dbReference type="SAM" id="MobiDB-lite"/>
    </source>
</evidence>
<evidence type="ECO:0000313" key="4">
    <source>
        <dbReference type="EMBL" id="MBT1070171.1"/>
    </source>
</evidence>
<dbReference type="RefSeq" id="WP_214295892.1">
    <property type="nucleotide sequence ID" value="NZ_JAHDYS010000001.1"/>
</dbReference>
<proteinExistence type="predicted"/>
<evidence type="ECO:0000256" key="2">
    <source>
        <dbReference type="SAM" id="SignalP"/>
    </source>
</evidence>
<accession>A0ABS5U3B6</accession>
<feature type="chain" id="PRO_5046820231" evidence="2">
    <location>
        <begin position="21"/>
        <end position="334"/>
    </location>
</feature>
<dbReference type="Proteomes" id="UP000784128">
    <property type="component" value="Unassembled WGS sequence"/>
</dbReference>
<gene>
    <name evidence="4" type="ORF">KJB30_00040</name>
</gene>
<keyword evidence="2" id="KW-0732">Signal</keyword>
<evidence type="ECO:0000313" key="5">
    <source>
        <dbReference type="Proteomes" id="UP000784128"/>
    </source>
</evidence>
<evidence type="ECO:0000259" key="3">
    <source>
        <dbReference type="Pfam" id="PF07603"/>
    </source>
</evidence>
<comment type="caution">
    <text evidence="4">The sequence shown here is derived from an EMBL/GenBank/DDBJ whole genome shotgun (WGS) entry which is preliminary data.</text>
</comment>
<protein>
    <submittedName>
        <fullName evidence="4">DUF1566 domain-containing protein</fullName>
    </submittedName>
</protein>
<organism evidence="4 5">
    <name type="scientific">Pelotalea chapellei</name>
    <dbReference type="NCBI Taxonomy" id="44671"/>
    <lineage>
        <taxon>Bacteria</taxon>
        <taxon>Pseudomonadati</taxon>
        <taxon>Thermodesulfobacteriota</taxon>
        <taxon>Desulfuromonadia</taxon>
        <taxon>Geobacterales</taxon>
        <taxon>Geobacteraceae</taxon>
        <taxon>Pelotalea</taxon>
    </lineage>
</organism>
<feature type="compositionally biased region" description="Low complexity" evidence="1">
    <location>
        <begin position="248"/>
        <end position="265"/>
    </location>
</feature>
<dbReference type="PROSITE" id="PS51257">
    <property type="entry name" value="PROKAR_LIPOPROTEIN"/>
    <property type="match status" value="1"/>
</dbReference>
<keyword evidence="5" id="KW-1185">Reference proteome</keyword>
<dbReference type="InterPro" id="IPR011460">
    <property type="entry name" value="Lcl_C"/>
</dbReference>
<reference evidence="4 5" key="1">
    <citation type="submission" date="2021-05" db="EMBL/GenBank/DDBJ databases">
        <title>The draft genome of Geobacter chapellei DSM 13688.</title>
        <authorList>
            <person name="Xu Z."/>
            <person name="Masuda Y."/>
            <person name="Itoh H."/>
            <person name="Senoo K."/>
        </authorList>
    </citation>
    <scope>NUCLEOTIDE SEQUENCE [LARGE SCALE GENOMIC DNA]</scope>
    <source>
        <strain evidence="4 5">DSM 13688</strain>
    </source>
</reference>
<feature type="region of interest" description="Disordered" evidence="1">
    <location>
        <begin position="244"/>
        <end position="265"/>
    </location>
</feature>
<dbReference type="Pfam" id="PF07603">
    <property type="entry name" value="Lcl_C"/>
    <property type="match status" value="1"/>
</dbReference>
<sequence length="334" mass="36942">MRLMTLCIGVFLLLTCSCFAIEIKNAKATVIGSKIHLSYDLFGKPGERQANVKVAVVFDEERYLPGVIHLSGDYGSKVPVGKGKNIYWDLLKDMPAGFTGRIKWELDADPEISNDPFNMHGLRDKIKKPIVSESTVADPKTNLMWLRSPLTVKNVKSAEGAAAVVRKLNQSTYLGFSDWRLPKKDEFESLFKMIELYGYTSGQSALTYLTKIGFNIPAESKFWSVDKSSGEFSGREFFVSGTGQYAGSNSSSRSNSRSMRTTTNNNYGAGVASGSLSIKQRSEDYGLYDLIVDTKNGYFYKYNGSDTAKILTVRGNISTDIYSVNTQVDVSISP</sequence>
<name>A0ABS5U3B6_9BACT</name>
<feature type="signal peptide" evidence="2">
    <location>
        <begin position="1"/>
        <end position="20"/>
    </location>
</feature>